<dbReference type="EMBL" id="QLLR01000001">
    <property type="protein sequence ID" value="RAJ37328.1"/>
    <property type="molecule type" value="Genomic_DNA"/>
</dbReference>
<dbReference type="InterPro" id="IPR038729">
    <property type="entry name" value="Rad50/SbcC_AAA"/>
</dbReference>
<dbReference type="SMART" id="SM00382">
    <property type="entry name" value="AAA"/>
    <property type="match status" value="1"/>
</dbReference>
<evidence type="ECO:0000313" key="9">
    <source>
        <dbReference type="EMBL" id="RAJ37328.1"/>
    </source>
</evidence>
<keyword evidence="3" id="KW-1003">Cell membrane</keyword>
<dbReference type="InterPro" id="IPR003593">
    <property type="entry name" value="AAA+_ATPase"/>
</dbReference>
<comment type="caution">
    <text evidence="9">The sequence shown here is derived from an EMBL/GenBank/DDBJ whole genome shotgun (WGS) entry which is preliminary data.</text>
</comment>
<evidence type="ECO:0000259" key="8">
    <source>
        <dbReference type="SMART" id="SM00382"/>
    </source>
</evidence>
<evidence type="ECO:0000256" key="3">
    <source>
        <dbReference type="ARBA" id="ARBA00022475"/>
    </source>
</evidence>
<dbReference type="Pfam" id="PF13476">
    <property type="entry name" value="AAA_23"/>
    <property type="match status" value="1"/>
</dbReference>
<dbReference type="OrthoDB" id="9784297at2"/>
<proteinExistence type="predicted"/>
<keyword evidence="2" id="KW-0813">Transport</keyword>
<dbReference type="PANTHER" id="PTHR42771">
    <property type="entry name" value="IRON(3+)-HYDROXAMATE IMPORT ATP-BINDING PROTEIN FHUC"/>
    <property type="match status" value="1"/>
</dbReference>
<keyword evidence="6" id="KW-0406">Ion transport</keyword>
<dbReference type="SUPFAM" id="SSF52540">
    <property type="entry name" value="P-loop containing nucleoside triphosphate hydrolases"/>
    <property type="match status" value="1"/>
</dbReference>
<dbReference type="GO" id="GO:0006826">
    <property type="term" value="P:iron ion transport"/>
    <property type="evidence" value="ECO:0007669"/>
    <property type="project" value="UniProtKB-KW"/>
</dbReference>
<dbReference type="PANTHER" id="PTHR42771:SF2">
    <property type="entry name" value="IRON(3+)-HYDROXAMATE IMPORT ATP-BINDING PROTEIN FHUC"/>
    <property type="match status" value="1"/>
</dbReference>
<dbReference type="GO" id="GO:0006302">
    <property type="term" value="P:double-strand break repair"/>
    <property type="evidence" value="ECO:0007669"/>
    <property type="project" value="InterPro"/>
</dbReference>
<dbReference type="InterPro" id="IPR051535">
    <property type="entry name" value="Siderophore_ABC-ATPase"/>
</dbReference>
<evidence type="ECO:0000256" key="5">
    <source>
        <dbReference type="ARBA" id="ARBA00023004"/>
    </source>
</evidence>
<dbReference type="GO" id="GO:0016887">
    <property type="term" value="F:ATP hydrolysis activity"/>
    <property type="evidence" value="ECO:0007669"/>
    <property type="project" value="InterPro"/>
</dbReference>
<keyword evidence="5" id="KW-0408">Iron</keyword>
<gene>
    <name evidence="9" type="ORF">LY11_00404</name>
</gene>
<dbReference type="Gene3D" id="3.40.50.300">
    <property type="entry name" value="P-loop containing nucleotide triphosphate hydrolases"/>
    <property type="match status" value="2"/>
</dbReference>
<sequence>MEAKPYLQEIGLKEGSIASFANYPFNIPSIKMMPVIKFHADVTFIVGENGSGKSTFIEALAQWLGISAQGGSNQVYMEESAGLLLPRHLKGSKSYRKPKDYFFLRAESLYNVATYLDEVYQGSVAENYGVNSLHECSHGESFLAIMANRLGGNGLYIFDEPEAALSPTRQLTALSLIDTLVKKNSQFIIATHSPILLAYPNSIIYQFDESGIKEISYEDTQPFIVTKSFLNNHKSMINNLLYNSENDKG</sequence>
<evidence type="ECO:0000256" key="6">
    <source>
        <dbReference type="ARBA" id="ARBA00023065"/>
    </source>
</evidence>
<evidence type="ECO:0000256" key="1">
    <source>
        <dbReference type="ARBA" id="ARBA00004202"/>
    </source>
</evidence>
<dbReference type="GO" id="GO:0005886">
    <property type="term" value="C:plasma membrane"/>
    <property type="evidence" value="ECO:0007669"/>
    <property type="project" value="UniProtKB-SubCell"/>
</dbReference>
<dbReference type="Proteomes" id="UP000249754">
    <property type="component" value="Unassembled WGS sequence"/>
</dbReference>
<reference evidence="9 10" key="1">
    <citation type="submission" date="2018-06" db="EMBL/GenBank/DDBJ databases">
        <title>Genomic Encyclopedia of Archaeal and Bacterial Type Strains, Phase II (KMG-II): from individual species to whole genera.</title>
        <authorList>
            <person name="Goeker M."/>
        </authorList>
    </citation>
    <scope>NUCLEOTIDE SEQUENCE [LARGE SCALE GENOMIC DNA]</scope>
    <source>
        <strain evidence="9 10">DSM 14825</strain>
    </source>
</reference>
<dbReference type="AlphaFoldDB" id="A0A327T803"/>
<evidence type="ECO:0000313" key="10">
    <source>
        <dbReference type="Proteomes" id="UP000249754"/>
    </source>
</evidence>
<dbReference type="RefSeq" id="WP_111632044.1">
    <property type="nucleotide sequence ID" value="NZ_QLLR01000001.1"/>
</dbReference>
<keyword evidence="4" id="KW-0410">Iron transport</keyword>
<accession>A0A327T803</accession>
<protein>
    <submittedName>
        <fullName evidence="9">Putative ATPase</fullName>
    </submittedName>
</protein>
<dbReference type="InterPro" id="IPR027417">
    <property type="entry name" value="P-loop_NTPase"/>
</dbReference>
<evidence type="ECO:0000256" key="4">
    <source>
        <dbReference type="ARBA" id="ARBA00022496"/>
    </source>
</evidence>
<evidence type="ECO:0000256" key="2">
    <source>
        <dbReference type="ARBA" id="ARBA00022448"/>
    </source>
</evidence>
<evidence type="ECO:0000256" key="7">
    <source>
        <dbReference type="ARBA" id="ARBA00023136"/>
    </source>
</evidence>
<organism evidence="9 10">
    <name type="scientific">Pedobacter cryoconitis</name>
    <dbReference type="NCBI Taxonomy" id="188932"/>
    <lineage>
        <taxon>Bacteria</taxon>
        <taxon>Pseudomonadati</taxon>
        <taxon>Bacteroidota</taxon>
        <taxon>Sphingobacteriia</taxon>
        <taxon>Sphingobacteriales</taxon>
        <taxon>Sphingobacteriaceae</taxon>
        <taxon>Pedobacter</taxon>
    </lineage>
</organism>
<feature type="domain" description="AAA+ ATPase" evidence="8">
    <location>
        <begin position="39"/>
        <end position="210"/>
    </location>
</feature>
<comment type="subcellular location">
    <subcellularLocation>
        <location evidence="1">Cell membrane</location>
        <topology evidence="1">Peripheral membrane protein</topology>
    </subcellularLocation>
</comment>
<name>A0A327T803_9SPHI</name>
<keyword evidence="7" id="KW-0472">Membrane</keyword>